<dbReference type="AlphaFoldDB" id="A0A5N6KFP2"/>
<organism evidence="1 2">
    <name type="scientific">Monilinia laxa</name>
    <name type="common">Brown rot fungus</name>
    <name type="synonym">Sclerotinia laxa</name>
    <dbReference type="NCBI Taxonomy" id="61186"/>
    <lineage>
        <taxon>Eukaryota</taxon>
        <taxon>Fungi</taxon>
        <taxon>Dikarya</taxon>
        <taxon>Ascomycota</taxon>
        <taxon>Pezizomycotina</taxon>
        <taxon>Leotiomycetes</taxon>
        <taxon>Helotiales</taxon>
        <taxon>Sclerotiniaceae</taxon>
        <taxon>Monilinia</taxon>
    </lineage>
</organism>
<evidence type="ECO:0000313" key="2">
    <source>
        <dbReference type="Proteomes" id="UP000326757"/>
    </source>
</evidence>
<reference evidence="1 2" key="1">
    <citation type="submission" date="2019-06" db="EMBL/GenBank/DDBJ databases">
        <title>Genome Sequence of the Brown Rot Fungal Pathogen Monilinia laxa.</title>
        <authorList>
            <person name="De Miccolis Angelini R.M."/>
            <person name="Landi L."/>
            <person name="Abate D."/>
            <person name="Pollastro S."/>
            <person name="Romanazzi G."/>
            <person name="Faretra F."/>
        </authorList>
    </citation>
    <scope>NUCLEOTIDE SEQUENCE [LARGE SCALE GENOMIC DNA]</scope>
    <source>
        <strain evidence="1 2">Mlax316</strain>
    </source>
</reference>
<protein>
    <submittedName>
        <fullName evidence="1">Uncharacterized protein</fullName>
    </submittedName>
</protein>
<dbReference type="Proteomes" id="UP000326757">
    <property type="component" value="Unassembled WGS sequence"/>
</dbReference>
<evidence type="ECO:0000313" key="1">
    <source>
        <dbReference type="EMBL" id="KAB8302507.1"/>
    </source>
</evidence>
<name>A0A5N6KFP2_MONLA</name>
<comment type="caution">
    <text evidence="1">The sequence shown here is derived from an EMBL/GenBank/DDBJ whole genome shotgun (WGS) entry which is preliminary data.</text>
</comment>
<sequence>MLYGDFRINFFYNKVAAQHLHFQSHISTISLGDQEIIYRVDCFEDFKIAPNFEAISTSPHSRILTFKLTTQQLTFHYLLPL</sequence>
<dbReference type="EMBL" id="VIGI01000003">
    <property type="protein sequence ID" value="KAB8302507.1"/>
    <property type="molecule type" value="Genomic_DNA"/>
</dbReference>
<accession>A0A5N6KFP2</accession>
<proteinExistence type="predicted"/>
<gene>
    <name evidence="1" type="ORF">EYC80_005900</name>
</gene>
<keyword evidence="2" id="KW-1185">Reference proteome</keyword>